<dbReference type="Pfam" id="PF13088">
    <property type="entry name" value="BNR_2"/>
    <property type="match status" value="1"/>
</dbReference>
<evidence type="ECO:0000313" key="2">
    <source>
        <dbReference type="EMBL" id="AQQ09105.1"/>
    </source>
</evidence>
<evidence type="ECO:0000313" key="3">
    <source>
        <dbReference type="Proteomes" id="UP000188273"/>
    </source>
</evidence>
<organism evidence="2 3">
    <name type="scientific">Sedimentisphaera cyanobacteriorum</name>
    <dbReference type="NCBI Taxonomy" id="1940790"/>
    <lineage>
        <taxon>Bacteria</taxon>
        <taxon>Pseudomonadati</taxon>
        <taxon>Planctomycetota</taxon>
        <taxon>Phycisphaerae</taxon>
        <taxon>Sedimentisphaerales</taxon>
        <taxon>Sedimentisphaeraceae</taxon>
        <taxon>Sedimentisphaera</taxon>
    </lineage>
</organism>
<dbReference type="SUPFAM" id="SSF50939">
    <property type="entry name" value="Sialidases"/>
    <property type="match status" value="2"/>
</dbReference>
<gene>
    <name evidence="2" type="ORF">L21SP3_00905</name>
</gene>
<dbReference type="InterPro" id="IPR036278">
    <property type="entry name" value="Sialidase_sf"/>
</dbReference>
<dbReference type="STRING" id="1940790.L21SP3_00905"/>
<keyword evidence="3" id="KW-1185">Reference proteome</keyword>
<sequence>MTFSSIVRLSDGNYLGFCHGKKSDSSVVLQSKTDDGGLTWSDPRVIADVKGKDPCEPYVFMSPDQNELCCIMQENTHQGRSLMMFSKDEGKTWSNSVKTSLGLTGDRHQGVYTQDGRLVIAFRDRAKGSPSYGHFIAWVGTYENVRNSSPGEYRIKLLQSNAGTDCGYPGIEILPDGTIVATTYIKYKDNNNKHSVVSTRFKIHETDLIAGKKAVSNSFELNSKPYFKKQTLFRKRKATGKIRSPHIIVAEDGTVLAFAGYCSYLRKSTDQGKTWSSEENLSEKGIKGSNVVKDGVTGDILILHTSGKSSFLFRSEDSGKTWKKEDITVKPNFMGHGAAPGNVPINIGAMSTGITLKHGKHKGRLLIPGRVQLQPPKAKGKKSSGIGCIIITLQCTAMIEGRLGRLVMVL</sequence>
<dbReference type="CDD" id="cd15482">
    <property type="entry name" value="Sialidase_non-viral"/>
    <property type="match status" value="2"/>
</dbReference>
<dbReference type="KEGG" id="pbu:L21SP3_00905"/>
<dbReference type="PANTHER" id="PTHR43752:SF2">
    <property type="entry name" value="BNR_ASP-BOX REPEAT FAMILY PROTEIN"/>
    <property type="match status" value="1"/>
</dbReference>
<dbReference type="PANTHER" id="PTHR43752">
    <property type="entry name" value="BNR/ASP-BOX REPEAT FAMILY PROTEIN"/>
    <property type="match status" value="1"/>
</dbReference>
<protein>
    <submittedName>
        <fullName evidence="2">Neuraminidase (Sialidase)</fullName>
    </submittedName>
</protein>
<dbReference type="EMBL" id="CP019633">
    <property type="protein sequence ID" value="AQQ09105.1"/>
    <property type="molecule type" value="Genomic_DNA"/>
</dbReference>
<accession>A0A1Q2HPE1</accession>
<evidence type="ECO:0000259" key="1">
    <source>
        <dbReference type="Pfam" id="PF13088"/>
    </source>
</evidence>
<reference evidence="3" key="1">
    <citation type="submission" date="2017-02" db="EMBL/GenBank/DDBJ databases">
        <title>Comparative genomics and description of representatives of a novel lineage of planctomycetes thriving in anoxic sediments.</title>
        <authorList>
            <person name="Spring S."/>
            <person name="Bunk B."/>
            <person name="Sproer C."/>
            <person name="Klenk H.-P."/>
        </authorList>
    </citation>
    <scope>NUCLEOTIDE SEQUENCE [LARGE SCALE GENOMIC DNA]</scope>
    <source>
        <strain evidence="3">L21-RPul-D3</strain>
    </source>
</reference>
<dbReference type="InterPro" id="IPR011040">
    <property type="entry name" value="Sialidase"/>
</dbReference>
<proteinExistence type="predicted"/>
<dbReference type="Gene3D" id="2.120.10.10">
    <property type="match status" value="2"/>
</dbReference>
<dbReference type="Proteomes" id="UP000188273">
    <property type="component" value="Chromosome"/>
</dbReference>
<name>A0A1Q2HPE1_9BACT</name>
<dbReference type="AlphaFoldDB" id="A0A1Q2HPE1"/>
<feature type="domain" description="Sialidase" evidence="1">
    <location>
        <begin position="9"/>
        <end position="123"/>
    </location>
</feature>